<dbReference type="InterPro" id="IPR010095">
    <property type="entry name" value="Cas12f1-like_TNB"/>
</dbReference>
<dbReference type="Pfam" id="PF07282">
    <property type="entry name" value="Cas12f1-like_TNB"/>
    <property type="match status" value="1"/>
</dbReference>
<dbReference type="NCBIfam" id="NF040570">
    <property type="entry name" value="guided_TnpB"/>
    <property type="match status" value="1"/>
</dbReference>
<dbReference type="GO" id="GO:0003677">
    <property type="term" value="F:DNA binding"/>
    <property type="evidence" value="ECO:0007669"/>
    <property type="project" value="UniProtKB-KW"/>
</dbReference>
<organism evidence="3">
    <name type="scientific">Acidianus two-tailed phage variant 1</name>
    <dbReference type="NCBI Taxonomy" id="1898550"/>
    <lineage>
        <taxon>Viruses</taxon>
        <taxon>Viruses incertae sedis</taxon>
        <taxon>Bicaudaviridae</taxon>
        <taxon>Bicaudavirus</taxon>
        <taxon>Acidianus two-tailed virus</taxon>
    </lineage>
</organism>
<accession>A0A1C9EGC9</accession>
<dbReference type="InterPro" id="IPR051399">
    <property type="entry name" value="RNA-guided_DNA_endo/Transpos"/>
</dbReference>
<sequence>MARREKNPIRATVAMNIGLSDSLLAFVNNYVKALRFSLFWMKENVKNPNEKGALSKVHEGLYEKLRKEYNLPSKVTEDCYRDALAIYKSWYNNPKKGRFPRVYKPTVWLTPKQSYTVDLEKMTVRIASVGELPILGYPRNLKEYANWKMKEARLTIKDGKALLKVTFEKEEEKVKPKDSVAVDINMNDIVVGKDDTHYVRIPTRLHDAHHFKSLAENLQKKYPRRWKQNRRILHRARSFHQKAKLIMEDYARKVGKWVVEIAEGLGANVIKLEDLKNLIKDVNKLPAEFRDKLYLMQYRRIQYWIEWQAKKHGMIVEFVNPSYSSVSCPKCGHKMVEIAYRYFHCPSCGYENDRDVIAIMNLNGRGSLTLSTAPQMRDVAPNR</sequence>
<dbReference type="PANTHER" id="PTHR30405">
    <property type="entry name" value="TRANSPOSASE"/>
    <property type="match status" value="1"/>
</dbReference>
<protein>
    <recommendedName>
        <fullName evidence="2">Cas12f1-like TNB domain-containing protein</fullName>
    </recommendedName>
</protein>
<reference evidence="3" key="1">
    <citation type="submission" date="2016-07" db="EMBL/GenBank/DDBJ databases">
        <authorList>
            <person name="Vestergaard G."/>
            <person name="Garrett R.A."/>
        </authorList>
    </citation>
    <scope>NUCLEOTIDE SEQUENCE [LARGE SCALE GENOMIC DNA]</scope>
    <source>
        <strain evidence="3">ATV.v1</strain>
    </source>
</reference>
<dbReference type="NCBIfam" id="TIGR01766">
    <property type="entry name" value="IS200/IS605 family accessory protein TnpB-like domain"/>
    <property type="match status" value="1"/>
</dbReference>
<dbReference type="Proteomes" id="UP000225139">
    <property type="component" value="Segment"/>
</dbReference>
<evidence type="ECO:0000313" key="3">
    <source>
        <dbReference type="EMBL" id="AON96544.1"/>
    </source>
</evidence>
<name>A0A1C9EGC9_ATV</name>
<dbReference type="EMBL" id="KX607102">
    <property type="protein sequence ID" value="AON96544.1"/>
    <property type="molecule type" value="Genomic_DNA"/>
</dbReference>
<evidence type="ECO:0000259" key="2">
    <source>
        <dbReference type="Pfam" id="PF07282"/>
    </source>
</evidence>
<proteinExistence type="predicted"/>
<feature type="domain" description="Cas12f1-like TNB" evidence="2">
    <location>
        <begin position="298"/>
        <end position="362"/>
    </location>
</feature>
<dbReference type="PANTHER" id="PTHR30405:SF21">
    <property type="entry name" value="TRANSPOSASE-RELATED"/>
    <property type="match status" value="1"/>
</dbReference>
<keyword evidence="1" id="KW-0238">DNA-binding</keyword>
<dbReference type="SMR" id="A0A1C9EGC9"/>
<evidence type="ECO:0000256" key="1">
    <source>
        <dbReference type="ARBA" id="ARBA00023125"/>
    </source>
</evidence>